<feature type="domain" description="4Fe-4S ferredoxin-type" evidence="11">
    <location>
        <begin position="531"/>
        <end position="562"/>
    </location>
</feature>
<gene>
    <name evidence="13" type="ORF">FHU41_002641</name>
</gene>
<evidence type="ECO:0000313" key="13">
    <source>
        <dbReference type="EMBL" id="NYE96391.1"/>
    </source>
</evidence>
<dbReference type="EMBL" id="JACBYQ010000002">
    <property type="protein sequence ID" value="NYE96391.1"/>
    <property type="molecule type" value="Genomic_DNA"/>
</dbReference>
<evidence type="ECO:0000256" key="2">
    <source>
        <dbReference type="ARBA" id="ARBA00008000"/>
    </source>
</evidence>
<dbReference type="InterPro" id="IPR036318">
    <property type="entry name" value="FAD-bd_PCMH-like_sf"/>
</dbReference>
<dbReference type="PANTHER" id="PTHR11748">
    <property type="entry name" value="D-LACTATE DEHYDROGENASE"/>
    <property type="match status" value="1"/>
</dbReference>
<evidence type="ECO:0000256" key="10">
    <source>
        <dbReference type="ARBA" id="ARBA00038897"/>
    </source>
</evidence>
<dbReference type="InterPro" id="IPR006094">
    <property type="entry name" value="Oxid_FAD_bind_N"/>
</dbReference>
<comment type="similarity">
    <text evidence="2">Belongs to the FAD-binding oxidoreductase/transferase type 4 family.</text>
</comment>
<dbReference type="GO" id="GO:0051536">
    <property type="term" value="F:iron-sulfur cluster binding"/>
    <property type="evidence" value="ECO:0007669"/>
    <property type="project" value="UniProtKB-KW"/>
</dbReference>
<evidence type="ECO:0000256" key="3">
    <source>
        <dbReference type="ARBA" id="ARBA00022630"/>
    </source>
</evidence>
<feature type="domain" description="FAD-binding PCMH-type" evidence="12">
    <location>
        <begin position="39"/>
        <end position="267"/>
    </location>
</feature>
<evidence type="ECO:0000256" key="4">
    <source>
        <dbReference type="ARBA" id="ARBA00022723"/>
    </source>
</evidence>
<name>A0A7Y9LVK2_9MICC</name>
<dbReference type="GO" id="GO:0004458">
    <property type="term" value="F:D-lactate dehydrogenase (cytochrome) activity"/>
    <property type="evidence" value="ECO:0007669"/>
    <property type="project" value="UniProtKB-EC"/>
</dbReference>
<dbReference type="InterPro" id="IPR016169">
    <property type="entry name" value="FAD-bd_PCMH_sub2"/>
</dbReference>
<dbReference type="Gene3D" id="3.30.70.2740">
    <property type="match status" value="1"/>
</dbReference>
<dbReference type="Pfam" id="PF02913">
    <property type="entry name" value="FAD-oxidase_C"/>
    <property type="match status" value="1"/>
</dbReference>
<evidence type="ECO:0000256" key="1">
    <source>
        <dbReference type="ARBA" id="ARBA00001974"/>
    </source>
</evidence>
<dbReference type="EC" id="1.1.2.4" evidence="10"/>
<evidence type="ECO:0000313" key="14">
    <source>
        <dbReference type="Proteomes" id="UP000521748"/>
    </source>
</evidence>
<proteinExistence type="inferred from homology"/>
<keyword evidence="9" id="KW-0411">Iron-sulfur</keyword>
<dbReference type="PROSITE" id="PS00198">
    <property type="entry name" value="4FE4S_FER_1"/>
    <property type="match status" value="1"/>
</dbReference>
<dbReference type="PROSITE" id="PS51379">
    <property type="entry name" value="4FE4S_FER_2"/>
    <property type="match status" value="1"/>
</dbReference>
<evidence type="ECO:0000256" key="5">
    <source>
        <dbReference type="ARBA" id="ARBA00022827"/>
    </source>
</evidence>
<dbReference type="GO" id="GO:0046872">
    <property type="term" value="F:metal ion binding"/>
    <property type="evidence" value="ECO:0007669"/>
    <property type="project" value="UniProtKB-KW"/>
</dbReference>
<dbReference type="Gene3D" id="3.30.465.10">
    <property type="match status" value="1"/>
</dbReference>
<evidence type="ECO:0000259" key="12">
    <source>
        <dbReference type="PROSITE" id="PS51387"/>
    </source>
</evidence>
<dbReference type="InterPro" id="IPR016166">
    <property type="entry name" value="FAD-bd_PCMH"/>
</dbReference>
<keyword evidence="14" id="KW-1185">Reference proteome</keyword>
<dbReference type="GO" id="GO:0071949">
    <property type="term" value="F:FAD binding"/>
    <property type="evidence" value="ECO:0007669"/>
    <property type="project" value="InterPro"/>
</dbReference>
<dbReference type="Pfam" id="PF01565">
    <property type="entry name" value="FAD_binding_4"/>
    <property type="match status" value="1"/>
</dbReference>
<comment type="caution">
    <text evidence="13">The sequence shown here is derived from an EMBL/GenBank/DDBJ whole genome shotgun (WGS) entry which is preliminary data.</text>
</comment>
<sequence length="961" mass="103642">MSTPRHPGTNSAKTAFEGFTGFSTRELDRLAIAHDASHYLLVPESVLTPADFAEVGRVMTAAAATGSPVVFRSGGTSLSGQALTDSVLVDTRRNFRSIQVLDGGTRVKLGPGVTVRSANAQLARYGRKLGPDPASESACTIGGVVANNSSGMACGTEFNSYHTLDSLVFVLPSGTVVDSADPQADQLLREREPELHEGLLRLRRRIIGNPDSVRTIERLFGMKNTMGYGLNSFLDFDSPVKILEHLMIGSEGTLGFIAEATFRTIPLLPHAATGLITFHTLHDAASALPELVASGLATIELMDAASLRVAQKQSGTPDSLAELLVDRHTALLVEHQAASAEELEQKQRHSQELFGSFDLAAPFGLSGNAKERAALWHIRKGLYTTVAGNRPQGTSALLEDIAVPVPALAETCEDLLELFRRHDYRDSVIFGHAKDGNIHFMLTERFDDAAQLKRYEDFTEDMVKLVLDRQGTLKAEHGTGRIMAPFVARQYGAELHEVMSRVKRLIDPVGLLNPGVVLSEDPRSYLDHLKIAPAVEEEVDRCVECGYCEPVCPSKDLTLTPRQRIVIRREIAAALGRGETELAERLRRDYEYDGLQTCAVDGMCQTACPVLINTGDLVRRLRSENQNAVAAAGWDAAARGWGLVTTAGGLGLKLAKAVPAPLASAVTRGGRKLLGTENIPLYNAELPGGGSRRPRRMSSEASGTLTEQRVEAVYFPACIGAMFGPADDSEGSPGKGASLAFQELAARAGVGLRIPENIEDLCCGTPWKSKGFVTGYNRMQSKVLPLLWQASEQGKLPVICDASSCTEGLETMREAASHSDPQSGYAGLRFIDSVQFAHDRLLPGLEIRRRLASLALHPTCSSTQLGINEALNGLARSIAEQTILPQNWGCCGYAGDRGLLHPELTESATRLEAAEIGQGDYAAYASTNRTCELGMTQATGKQYRHIIELLEEATRPASELS</sequence>
<keyword evidence="4" id="KW-0479">Metal-binding</keyword>
<reference evidence="13 14" key="1">
    <citation type="submission" date="2020-07" db="EMBL/GenBank/DDBJ databases">
        <title>Sequencing the genomes of 1000 actinobacteria strains.</title>
        <authorList>
            <person name="Klenk H.-P."/>
        </authorList>
    </citation>
    <scope>NUCLEOTIDE SEQUENCE [LARGE SCALE GENOMIC DNA]</scope>
    <source>
        <strain evidence="13 14">DSM 102047</strain>
    </source>
</reference>
<dbReference type="Proteomes" id="UP000521748">
    <property type="component" value="Unassembled WGS sequence"/>
</dbReference>
<dbReference type="InterPro" id="IPR016167">
    <property type="entry name" value="FAD-bd_PCMH_sub1"/>
</dbReference>
<keyword evidence="7" id="KW-0560">Oxidoreductase</keyword>
<evidence type="ECO:0000256" key="8">
    <source>
        <dbReference type="ARBA" id="ARBA00023004"/>
    </source>
</evidence>
<dbReference type="GO" id="GO:0008720">
    <property type="term" value="F:D-lactate dehydrogenase (NAD+) activity"/>
    <property type="evidence" value="ECO:0007669"/>
    <property type="project" value="TreeGrafter"/>
</dbReference>
<dbReference type="SUPFAM" id="SSF46548">
    <property type="entry name" value="alpha-helical ferredoxin"/>
    <property type="match status" value="1"/>
</dbReference>
<dbReference type="SUPFAM" id="SSF56176">
    <property type="entry name" value="FAD-binding/transporter-associated domain-like"/>
    <property type="match status" value="1"/>
</dbReference>
<organism evidence="13 14">
    <name type="scientific">Psychromicrobium silvestre</name>
    <dbReference type="NCBI Taxonomy" id="1645614"/>
    <lineage>
        <taxon>Bacteria</taxon>
        <taxon>Bacillati</taxon>
        <taxon>Actinomycetota</taxon>
        <taxon>Actinomycetes</taxon>
        <taxon>Micrococcales</taxon>
        <taxon>Micrococcaceae</taxon>
        <taxon>Psychromicrobium</taxon>
    </lineage>
</organism>
<dbReference type="InterPro" id="IPR017900">
    <property type="entry name" value="4Fe4S_Fe_S_CS"/>
</dbReference>
<dbReference type="RefSeq" id="WP_179390050.1">
    <property type="nucleotide sequence ID" value="NZ_JACBYQ010000002.1"/>
</dbReference>
<dbReference type="InterPro" id="IPR016164">
    <property type="entry name" value="FAD-linked_Oxase-like_C"/>
</dbReference>
<dbReference type="InterPro" id="IPR009051">
    <property type="entry name" value="Helical_ferredxn"/>
</dbReference>
<keyword evidence="5" id="KW-0274">FAD</keyword>
<accession>A0A7Y9LVK2</accession>
<evidence type="ECO:0000256" key="9">
    <source>
        <dbReference type="ARBA" id="ARBA00023014"/>
    </source>
</evidence>
<dbReference type="Gene3D" id="3.30.43.10">
    <property type="entry name" value="Uridine Diphospho-n-acetylenolpyruvylglucosamine Reductase, domain 2"/>
    <property type="match status" value="1"/>
</dbReference>
<keyword evidence="8" id="KW-0408">Iron</keyword>
<evidence type="ECO:0000256" key="6">
    <source>
        <dbReference type="ARBA" id="ARBA00022946"/>
    </source>
</evidence>
<protein>
    <recommendedName>
        <fullName evidence="10">D-lactate dehydrogenase (cytochrome)</fullName>
        <ecNumber evidence="10">1.1.2.4</ecNumber>
    </recommendedName>
</protein>
<dbReference type="Gene3D" id="3.30.70.2190">
    <property type="match status" value="1"/>
</dbReference>
<evidence type="ECO:0000259" key="11">
    <source>
        <dbReference type="PROSITE" id="PS51379"/>
    </source>
</evidence>
<dbReference type="AlphaFoldDB" id="A0A7Y9LVK2"/>
<comment type="cofactor">
    <cofactor evidence="1">
        <name>FAD</name>
        <dbReference type="ChEBI" id="CHEBI:57692"/>
    </cofactor>
</comment>
<keyword evidence="3" id="KW-0285">Flavoprotein</keyword>
<dbReference type="PROSITE" id="PS51387">
    <property type="entry name" value="FAD_PCMH"/>
    <property type="match status" value="1"/>
</dbReference>
<dbReference type="GO" id="GO:1903457">
    <property type="term" value="P:lactate catabolic process"/>
    <property type="evidence" value="ECO:0007669"/>
    <property type="project" value="TreeGrafter"/>
</dbReference>
<dbReference type="InterPro" id="IPR017896">
    <property type="entry name" value="4Fe4S_Fe-S-bd"/>
</dbReference>
<dbReference type="Pfam" id="PF13183">
    <property type="entry name" value="Fer4_8"/>
    <property type="match status" value="1"/>
</dbReference>
<dbReference type="PANTHER" id="PTHR11748:SF111">
    <property type="entry name" value="D-LACTATE DEHYDROGENASE, MITOCHONDRIAL-RELATED"/>
    <property type="match status" value="1"/>
</dbReference>
<evidence type="ECO:0000256" key="7">
    <source>
        <dbReference type="ARBA" id="ARBA00023002"/>
    </source>
</evidence>
<dbReference type="Gene3D" id="1.10.1060.10">
    <property type="entry name" value="Alpha-helical ferredoxin"/>
    <property type="match status" value="1"/>
</dbReference>
<keyword evidence="6" id="KW-0809">Transit peptide</keyword>
<dbReference type="InterPro" id="IPR004113">
    <property type="entry name" value="FAD-bd_oxidored_4_C"/>
</dbReference>
<dbReference type="SUPFAM" id="SSF55103">
    <property type="entry name" value="FAD-linked oxidases, C-terminal domain"/>
    <property type="match status" value="1"/>
</dbReference>